<feature type="region of interest" description="Disordered" evidence="1">
    <location>
        <begin position="50"/>
        <end position="140"/>
    </location>
</feature>
<evidence type="ECO:0000313" key="4">
    <source>
        <dbReference type="WBParaSite" id="TASK_0000925201-mRNA-1"/>
    </source>
</evidence>
<dbReference type="AlphaFoldDB" id="A0A0R3WEK0"/>
<dbReference type="Proteomes" id="UP000282613">
    <property type="component" value="Unassembled WGS sequence"/>
</dbReference>
<dbReference type="OrthoDB" id="10317486at2759"/>
<reference evidence="2 3" key="2">
    <citation type="submission" date="2018-11" db="EMBL/GenBank/DDBJ databases">
        <authorList>
            <consortium name="Pathogen Informatics"/>
        </authorList>
    </citation>
    <scope>NUCLEOTIDE SEQUENCE [LARGE SCALE GENOMIC DNA]</scope>
</reference>
<dbReference type="WBParaSite" id="TASK_0000925201-mRNA-1">
    <property type="protein sequence ID" value="TASK_0000925201-mRNA-1"/>
    <property type="gene ID" value="TASK_0000925201"/>
</dbReference>
<accession>A0A0R3WEK0</accession>
<reference evidence="4" key="1">
    <citation type="submission" date="2017-02" db="UniProtKB">
        <authorList>
            <consortium name="WormBaseParasite"/>
        </authorList>
    </citation>
    <scope>IDENTIFICATION</scope>
</reference>
<name>A0A0R3WEK0_TAEAS</name>
<feature type="compositionally biased region" description="Basic residues" evidence="1">
    <location>
        <begin position="93"/>
        <end position="107"/>
    </location>
</feature>
<feature type="compositionally biased region" description="Basic and acidic residues" evidence="1">
    <location>
        <begin position="66"/>
        <end position="88"/>
    </location>
</feature>
<evidence type="ECO:0000256" key="1">
    <source>
        <dbReference type="SAM" id="MobiDB-lite"/>
    </source>
</evidence>
<evidence type="ECO:0000313" key="2">
    <source>
        <dbReference type="EMBL" id="VDK42511.1"/>
    </source>
</evidence>
<sequence length="213" mass="23848">MSVSDSRVLHLSNSRGGTSSAIYELIEGSESSSSSSSEDDYWVALSFIQSGQPKKHKSKKGKKKAHVTDDSKDGEKKNVYFVLERDRSCPVSRHAHQKSHKSHKHLPRKEELSGDSRYSLVAPPPKPVNRTHEHKKYDSEPEAILLPIQQRMRPSHCEGAFEGSRPKRSVSAISLEGKQSHSRKRSSSEFVRVRVLAESILAPAMAKEQLQPL</sequence>
<feature type="region of interest" description="Disordered" evidence="1">
    <location>
        <begin position="155"/>
        <end position="188"/>
    </location>
</feature>
<keyword evidence="3" id="KW-1185">Reference proteome</keyword>
<evidence type="ECO:0000313" key="3">
    <source>
        <dbReference type="Proteomes" id="UP000282613"/>
    </source>
</evidence>
<proteinExistence type="predicted"/>
<protein>
    <submittedName>
        <fullName evidence="4">Expressed conserved protein</fullName>
    </submittedName>
</protein>
<gene>
    <name evidence="2" type="ORF">TASK_LOCUS9253</name>
</gene>
<dbReference type="EMBL" id="UYRS01019059">
    <property type="protein sequence ID" value="VDK42511.1"/>
    <property type="molecule type" value="Genomic_DNA"/>
</dbReference>
<feature type="compositionally biased region" description="Basic residues" evidence="1">
    <location>
        <begin position="53"/>
        <end position="65"/>
    </location>
</feature>
<organism evidence="4">
    <name type="scientific">Taenia asiatica</name>
    <name type="common">Asian tapeworm</name>
    <dbReference type="NCBI Taxonomy" id="60517"/>
    <lineage>
        <taxon>Eukaryota</taxon>
        <taxon>Metazoa</taxon>
        <taxon>Spiralia</taxon>
        <taxon>Lophotrochozoa</taxon>
        <taxon>Platyhelminthes</taxon>
        <taxon>Cestoda</taxon>
        <taxon>Eucestoda</taxon>
        <taxon>Cyclophyllidea</taxon>
        <taxon>Taeniidae</taxon>
        <taxon>Taenia</taxon>
    </lineage>
</organism>